<name>A0A5J4IWQ0_9FLAO</name>
<dbReference type="EMBL" id="BKCG01000001">
    <property type="protein sequence ID" value="GER58240.1"/>
    <property type="molecule type" value="Genomic_DNA"/>
</dbReference>
<evidence type="ECO:0000256" key="1">
    <source>
        <dbReference type="ARBA" id="ARBA00009820"/>
    </source>
</evidence>
<protein>
    <recommendedName>
        <fullName evidence="4">WD40-like Beta Propeller Repeat</fullName>
    </recommendedName>
</protein>
<reference evidence="2 3" key="1">
    <citation type="submission" date="2019-08" db="EMBL/GenBank/DDBJ databases">
        <title>Draft genome sequence of Ulvibacter marinus type strain NBRC 109484.</title>
        <authorList>
            <person name="Kawano K."/>
            <person name="Ushijima N."/>
            <person name="Kihara M."/>
            <person name="Itoh H."/>
        </authorList>
    </citation>
    <scope>NUCLEOTIDE SEQUENCE [LARGE SCALE GENOMIC DNA]</scope>
    <source>
        <strain evidence="2 3">NBRC 109484</strain>
    </source>
</reference>
<keyword evidence="3" id="KW-1185">Reference proteome</keyword>
<dbReference type="PANTHER" id="PTHR36842:SF1">
    <property type="entry name" value="PROTEIN TOLB"/>
    <property type="match status" value="1"/>
</dbReference>
<evidence type="ECO:0008006" key="4">
    <source>
        <dbReference type="Google" id="ProtNLM"/>
    </source>
</evidence>
<dbReference type="InterPro" id="IPR011659">
    <property type="entry name" value="WD40"/>
</dbReference>
<dbReference type="Gene3D" id="2.120.10.30">
    <property type="entry name" value="TolB, C-terminal domain"/>
    <property type="match status" value="4"/>
</dbReference>
<accession>A0A5J4IWQ0</accession>
<dbReference type="AlphaFoldDB" id="A0A5J4IWQ0"/>
<dbReference type="PANTHER" id="PTHR36842">
    <property type="entry name" value="PROTEIN TOLB HOMOLOG"/>
    <property type="match status" value="1"/>
</dbReference>
<evidence type="ECO:0000313" key="3">
    <source>
        <dbReference type="Proteomes" id="UP000326509"/>
    </source>
</evidence>
<comment type="similarity">
    <text evidence="1">Belongs to the TolB family.</text>
</comment>
<dbReference type="InterPro" id="IPR011042">
    <property type="entry name" value="6-blade_b-propeller_TolB-like"/>
</dbReference>
<proteinExistence type="inferred from homology"/>
<sequence>MKETSAEISNNETTATKNREALLDTVTNDTIIYPEERHFKNIRQVTFGGDNAEAYWSFDDKQLVFQSNYKDWGVDCDQMFLMNANENFNGTQPPMISTGKGRTTCAYFLPDNKHFVYGSTHLVDANCPEVPLRKNGNYVWPVYDSFDIFVADLEGNITAQLTNEPGYDAEATVSPKGDKIVFTSTRSGDLELYTMNIDGSDVKQITNELGYDGGAFFSPDGTKLIFRSSRPKTEAEIKKYKDLLADGLVEPTDMELYICDADGSNLKQLTNLGNANWSPFFHPSGDKILFSSNHEAVRGFPFNLYLIDLDGKNLERVTHGETFDAFPVFSNDGKYLAFSSNRNNGGGRDTNLFIAEWQD</sequence>
<dbReference type="Pfam" id="PF07676">
    <property type="entry name" value="PD40"/>
    <property type="match status" value="4"/>
</dbReference>
<organism evidence="2 3">
    <name type="scientific">Patiriisocius marinus</name>
    <dbReference type="NCBI Taxonomy" id="1397112"/>
    <lineage>
        <taxon>Bacteria</taxon>
        <taxon>Pseudomonadati</taxon>
        <taxon>Bacteroidota</taxon>
        <taxon>Flavobacteriia</taxon>
        <taxon>Flavobacteriales</taxon>
        <taxon>Flavobacteriaceae</taxon>
        <taxon>Patiriisocius</taxon>
    </lineage>
</organism>
<dbReference type="Proteomes" id="UP000326509">
    <property type="component" value="Unassembled WGS sequence"/>
</dbReference>
<comment type="caution">
    <text evidence="2">The sequence shown here is derived from an EMBL/GenBank/DDBJ whole genome shotgun (WGS) entry which is preliminary data.</text>
</comment>
<evidence type="ECO:0000313" key="2">
    <source>
        <dbReference type="EMBL" id="GER58240.1"/>
    </source>
</evidence>
<dbReference type="SUPFAM" id="SSF82171">
    <property type="entry name" value="DPP6 N-terminal domain-like"/>
    <property type="match status" value="1"/>
</dbReference>
<gene>
    <name evidence="2" type="ORF">ULMA_03480</name>
</gene>